<evidence type="ECO:0000313" key="2">
    <source>
        <dbReference type="EMBL" id="RDY31669.1"/>
    </source>
</evidence>
<proteinExistence type="predicted"/>
<dbReference type="EMBL" id="NOKA02000012">
    <property type="protein sequence ID" value="RDY31669.1"/>
    <property type="molecule type" value="Genomic_DNA"/>
</dbReference>
<dbReference type="Gene3D" id="3.30.565.60">
    <property type="match status" value="1"/>
</dbReference>
<dbReference type="InterPro" id="IPR038461">
    <property type="entry name" value="Schlafen_AlbA_2_dom_sf"/>
</dbReference>
<protein>
    <submittedName>
        <fullName evidence="2">AAA family ATPase</fullName>
    </submittedName>
</protein>
<evidence type="ECO:0000259" key="1">
    <source>
        <dbReference type="Pfam" id="PF04326"/>
    </source>
</evidence>
<dbReference type="Proteomes" id="UP000216411">
    <property type="component" value="Unassembled WGS sequence"/>
</dbReference>
<accession>A0A371JFZ8</accession>
<dbReference type="InterPro" id="IPR007421">
    <property type="entry name" value="Schlafen_AlbA_2_dom"/>
</dbReference>
<dbReference type="PANTHER" id="PTHR30595">
    <property type="entry name" value="GLPR-RELATED TRANSCRIPTIONAL REPRESSOR"/>
    <property type="match status" value="1"/>
</dbReference>
<name>A0A371JFZ8_9FIRM</name>
<dbReference type="OrthoDB" id="9813719at2"/>
<dbReference type="PANTHER" id="PTHR30595:SF6">
    <property type="entry name" value="SCHLAFEN ALBA-2 DOMAIN-CONTAINING PROTEIN"/>
    <property type="match status" value="1"/>
</dbReference>
<keyword evidence="3" id="KW-1185">Reference proteome</keyword>
<gene>
    <name evidence="2" type="ORF">CG710_008755</name>
</gene>
<comment type="caution">
    <text evidence="2">The sequence shown here is derived from an EMBL/GenBank/DDBJ whole genome shotgun (WGS) entry which is preliminary data.</text>
</comment>
<dbReference type="InterPro" id="IPR038475">
    <property type="entry name" value="RecG_C_sf"/>
</dbReference>
<dbReference type="Pfam" id="PF13749">
    <property type="entry name" value="HATPase_c_4"/>
    <property type="match status" value="1"/>
</dbReference>
<feature type="domain" description="Schlafen AlbA-2" evidence="1">
    <location>
        <begin position="9"/>
        <end position="124"/>
    </location>
</feature>
<dbReference type="AlphaFoldDB" id="A0A371JFZ8"/>
<dbReference type="Gene3D" id="3.30.950.30">
    <property type="entry name" value="Schlafen, AAA domain"/>
    <property type="match status" value="1"/>
</dbReference>
<dbReference type="RefSeq" id="WP_094378550.1">
    <property type="nucleotide sequence ID" value="NZ_NOKA02000012.1"/>
</dbReference>
<reference evidence="2 3" key="1">
    <citation type="journal article" date="2017" name="Genome Announc.">
        <title>Draft Genome Sequence of a Sporulating and Motile Strain of Lachnotalea glycerini Isolated from Water in Quebec City, Canada.</title>
        <authorList>
            <person name="Maheux A.F."/>
            <person name="Boudreau D.K."/>
            <person name="Berube E."/>
            <person name="Boissinot M."/>
            <person name="Raymond F."/>
            <person name="Brodeur S."/>
            <person name="Corbeil J."/>
            <person name="Isabel S."/>
            <person name="Omar R.F."/>
            <person name="Bergeron M.G."/>
        </authorList>
    </citation>
    <scope>NUCLEOTIDE SEQUENCE [LARGE SCALE GENOMIC DNA]</scope>
    <source>
        <strain evidence="2 3">CCRI-19302</strain>
    </source>
</reference>
<organism evidence="2 3">
    <name type="scientific">Lachnotalea glycerini</name>
    <dbReference type="NCBI Taxonomy" id="1763509"/>
    <lineage>
        <taxon>Bacteria</taxon>
        <taxon>Bacillati</taxon>
        <taxon>Bacillota</taxon>
        <taxon>Clostridia</taxon>
        <taxon>Lachnospirales</taxon>
        <taxon>Lachnospiraceae</taxon>
        <taxon>Lachnotalea</taxon>
    </lineage>
</organism>
<evidence type="ECO:0000313" key="3">
    <source>
        <dbReference type="Proteomes" id="UP000216411"/>
    </source>
</evidence>
<dbReference type="Pfam" id="PF04326">
    <property type="entry name" value="SLFN_AlbA_2"/>
    <property type="match status" value="1"/>
</dbReference>
<sequence>MKISDLIGEATEYDKKETLEERRPKSWLKSVSAFANGIGGALIFGVTDNEEPVGLSDSKDVSEKISEIIKTKMDPIPQVIMEIHEEAGNEFVILRVPSGIETPYYYIGEGNRTAFIRVGNQSIPAGTIDLKRLVLHGSNKTYDSLTSQYKYENFAFTKLRSVYRKRAGQELEESDFTSFGLTDVNGMLTNAGALLADDSPVRHSRLFCTRWYGLDKASGVMEAIDDKEFSGSLVTLLQSGEEFVKNNSKKRWKKTANGRLEMPDYPERAILECIVNALIHRDYLDLGSEVHIDMYDDRLEIYSPGGMYDGSQVQNLDTDRVPSRRRNPIIADIFNRMNYMERRGSGFKKIKGDYRKEVNYKEALEPKFYSDNSSFWVTLYNLNYNVPVEKVDFGDEKVDFHSKKVDFEGQKVNIEFIETALTEMKVNLPTKEKAKEVFLSFGIQTVFSRKEVAKLLEISPTSASNLLAKMDKAGLLETVVGQGKGKYRFR</sequence>